<comment type="caution">
    <text evidence="3">The sequence shown here is derived from an EMBL/GenBank/DDBJ whole genome shotgun (WGS) entry which is preliminary data.</text>
</comment>
<proteinExistence type="predicted"/>
<keyword evidence="1" id="KW-1133">Transmembrane helix</keyword>
<feature type="transmembrane region" description="Helical" evidence="1">
    <location>
        <begin position="20"/>
        <end position="37"/>
    </location>
</feature>
<dbReference type="Proteomes" id="UP000647235">
    <property type="component" value="Unassembled WGS sequence"/>
</dbReference>
<evidence type="ECO:0000259" key="2">
    <source>
        <dbReference type="Pfam" id="PF07670"/>
    </source>
</evidence>
<dbReference type="RefSeq" id="WP_021860552.1">
    <property type="nucleotide sequence ID" value="NZ_JACOOY010000006.1"/>
</dbReference>
<dbReference type="EMBL" id="JACOOY010000006">
    <property type="protein sequence ID" value="MBC5664860.1"/>
    <property type="molecule type" value="Genomic_DNA"/>
</dbReference>
<accession>A0ABR7EWH4</accession>
<evidence type="ECO:0000313" key="3">
    <source>
        <dbReference type="EMBL" id="MBC5664860.1"/>
    </source>
</evidence>
<protein>
    <recommendedName>
        <fullName evidence="2">Nucleoside transporter/FeoB GTPase Gate domain-containing protein</fullName>
    </recommendedName>
</protein>
<dbReference type="Pfam" id="PF07670">
    <property type="entry name" value="Gate"/>
    <property type="match status" value="1"/>
</dbReference>
<organism evidence="3 4">
    <name type="scientific">Dorea hominis</name>
    <dbReference type="NCBI Taxonomy" id="2763040"/>
    <lineage>
        <taxon>Bacteria</taxon>
        <taxon>Bacillati</taxon>
        <taxon>Bacillota</taxon>
        <taxon>Clostridia</taxon>
        <taxon>Lachnospirales</taxon>
        <taxon>Lachnospiraceae</taxon>
        <taxon>Dorea</taxon>
    </lineage>
</organism>
<feature type="transmembrane region" description="Helical" evidence="1">
    <location>
        <begin position="84"/>
        <end position="102"/>
    </location>
</feature>
<dbReference type="InterPro" id="IPR011642">
    <property type="entry name" value="Gate_dom"/>
</dbReference>
<feature type="domain" description="Nucleoside transporter/FeoB GTPase Gate" evidence="2">
    <location>
        <begin position="89"/>
        <end position="182"/>
    </location>
</feature>
<gene>
    <name evidence="3" type="ORF">H8S07_06155</name>
</gene>
<feature type="transmembrane region" description="Helical" evidence="1">
    <location>
        <begin position="166"/>
        <end position="191"/>
    </location>
</feature>
<name>A0ABR7EWH4_9FIRM</name>
<keyword evidence="1" id="KW-0472">Membrane</keyword>
<keyword evidence="4" id="KW-1185">Reference proteome</keyword>
<reference evidence="3 4" key="1">
    <citation type="submission" date="2020-08" db="EMBL/GenBank/DDBJ databases">
        <title>Genome public.</title>
        <authorList>
            <person name="Liu C."/>
            <person name="Sun Q."/>
        </authorList>
    </citation>
    <scope>NUCLEOTIDE SEQUENCE [LARGE SCALE GENOMIC DNA]</scope>
    <source>
        <strain evidence="3 4">NSJ-36</strain>
    </source>
</reference>
<evidence type="ECO:0000256" key="1">
    <source>
        <dbReference type="SAM" id="Phobius"/>
    </source>
</evidence>
<feature type="transmembrane region" description="Helical" evidence="1">
    <location>
        <begin position="197"/>
        <end position="219"/>
    </location>
</feature>
<evidence type="ECO:0000313" key="4">
    <source>
        <dbReference type="Proteomes" id="UP000647235"/>
    </source>
</evidence>
<sequence>MATETKEKRKGAEEQVQVKWYGYIALLVGILFFSGLFQKAPGALKALDFNNVMGSFGTLGELTKGSGTLAENFRGVGGSGPKDGWLYALTLLPSVMFALGMVKIIEHLDGMKAAQKLLSPLLKPLMGLPGSAGLTLITSIQSTDAAAAMTKELSDNGYITEKEKAIFCAFQFSGASVITNFFASGAALFPFIGDLAIWKPLVLIIVLKFVGANAMRFWVNKMDKKEEA</sequence>
<keyword evidence="1" id="KW-0812">Transmembrane</keyword>